<dbReference type="RefSeq" id="WP_252465294.1">
    <property type="nucleotide sequence ID" value="NZ_JALBWM010000016.1"/>
</dbReference>
<organism evidence="4 5">
    <name type="scientific">Microbulbifer okhotskensis</name>
    <dbReference type="NCBI Taxonomy" id="2926617"/>
    <lineage>
        <taxon>Bacteria</taxon>
        <taxon>Pseudomonadati</taxon>
        <taxon>Pseudomonadota</taxon>
        <taxon>Gammaproteobacteria</taxon>
        <taxon>Cellvibrionales</taxon>
        <taxon>Microbulbiferaceae</taxon>
        <taxon>Microbulbifer</taxon>
    </lineage>
</organism>
<accession>A0A9X2EQG4</accession>
<keyword evidence="5" id="KW-1185">Reference proteome</keyword>
<dbReference type="SUPFAM" id="SSF55729">
    <property type="entry name" value="Acyl-CoA N-acyltransferases (Nat)"/>
    <property type="match status" value="1"/>
</dbReference>
<dbReference type="CDD" id="cd04301">
    <property type="entry name" value="NAT_SF"/>
    <property type="match status" value="1"/>
</dbReference>
<evidence type="ECO:0000256" key="1">
    <source>
        <dbReference type="ARBA" id="ARBA00022679"/>
    </source>
</evidence>
<evidence type="ECO:0000313" key="5">
    <source>
        <dbReference type="Proteomes" id="UP001139028"/>
    </source>
</evidence>
<keyword evidence="2" id="KW-0012">Acyltransferase</keyword>
<evidence type="ECO:0000259" key="3">
    <source>
        <dbReference type="PROSITE" id="PS51186"/>
    </source>
</evidence>
<dbReference type="InterPro" id="IPR000182">
    <property type="entry name" value="GNAT_dom"/>
</dbReference>
<sequence length="175" mass="19176">MNKESFTELSTSEVAPPVSVILADYGDPQHARDILALMDEYAQHPFGGGEALPEHTRSDLVPALREFPGAFSVLAYKGAIPVGLVNCLTGFSTFLCKPLVNIHDVVVNESARGAGVCTAMLDFVARNAKEKGCCKLTLEILEKNFAAQAAYLKVGFKPYTLDEEFGRAEFWQRYL</sequence>
<dbReference type="EMBL" id="JALBWM010000016">
    <property type="protein sequence ID" value="MCO1333848.1"/>
    <property type="molecule type" value="Genomic_DNA"/>
</dbReference>
<evidence type="ECO:0000313" key="4">
    <source>
        <dbReference type="EMBL" id="MCO1333848.1"/>
    </source>
</evidence>
<dbReference type="GO" id="GO:0008080">
    <property type="term" value="F:N-acetyltransferase activity"/>
    <property type="evidence" value="ECO:0007669"/>
    <property type="project" value="UniProtKB-ARBA"/>
</dbReference>
<dbReference type="InterPro" id="IPR051016">
    <property type="entry name" value="Diverse_Substrate_AcTransf"/>
</dbReference>
<dbReference type="PANTHER" id="PTHR10545:SF29">
    <property type="entry name" value="GH14572P-RELATED"/>
    <property type="match status" value="1"/>
</dbReference>
<dbReference type="PANTHER" id="PTHR10545">
    <property type="entry name" value="DIAMINE N-ACETYLTRANSFERASE"/>
    <property type="match status" value="1"/>
</dbReference>
<dbReference type="PROSITE" id="PS51186">
    <property type="entry name" value="GNAT"/>
    <property type="match status" value="1"/>
</dbReference>
<keyword evidence="1" id="KW-0808">Transferase</keyword>
<dbReference type="InterPro" id="IPR016181">
    <property type="entry name" value="Acyl_CoA_acyltransferase"/>
</dbReference>
<gene>
    <name evidence="4" type="ORF">MO867_05795</name>
</gene>
<reference evidence="4" key="1">
    <citation type="journal article" date="2022" name="Arch. Microbiol.">
        <title>Microbulbifer okhotskensis sp. nov., isolated from a deep bottom sediment of the Okhotsk Sea.</title>
        <authorList>
            <person name="Romanenko L."/>
            <person name="Kurilenko V."/>
            <person name="Otstavnykh N."/>
            <person name="Velansky P."/>
            <person name="Isaeva M."/>
            <person name="Mikhailov V."/>
        </authorList>
    </citation>
    <scope>NUCLEOTIDE SEQUENCE</scope>
    <source>
        <strain evidence="4">OS29</strain>
    </source>
</reference>
<feature type="domain" description="N-acetyltransferase" evidence="3">
    <location>
        <begin position="21"/>
        <end position="175"/>
    </location>
</feature>
<proteinExistence type="predicted"/>
<evidence type="ECO:0000256" key="2">
    <source>
        <dbReference type="ARBA" id="ARBA00023315"/>
    </source>
</evidence>
<dbReference type="Pfam" id="PF00583">
    <property type="entry name" value="Acetyltransf_1"/>
    <property type="match status" value="1"/>
</dbReference>
<protein>
    <submittedName>
        <fullName evidence="4">GNAT family N-acetyltransferase</fullName>
    </submittedName>
</protein>
<name>A0A9X2EQG4_9GAMM</name>
<comment type="caution">
    <text evidence="4">The sequence shown here is derived from an EMBL/GenBank/DDBJ whole genome shotgun (WGS) entry which is preliminary data.</text>
</comment>
<dbReference type="AlphaFoldDB" id="A0A9X2EQG4"/>
<dbReference type="Gene3D" id="3.40.630.30">
    <property type="match status" value="1"/>
</dbReference>
<dbReference type="Proteomes" id="UP001139028">
    <property type="component" value="Unassembled WGS sequence"/>
</dbReference>